<evidence type="ECO:0000313" key="7">
    <source>
        <dbReference type="EMBL" id="KZE52612.1"/>
    </source>
</evidence>
<comment type="subcellular location">
    <subcellularLocation>
        <location evidence="1 6">Cytoplasm</location>
        <location evidence="1 6">Cytosol</location>
    </subcellularLocation>
</comment>
<gene>
    <name evidence="7" type="ORF">AV649_12805</name>
</gene>
<dbReference type="NCBIfam" id="TIGR00208">
    <property type="entry name" value="fliS"/>
    <property type="match status" value="1"/>
</dbReference>
<keyword evidence="7" id="KW-0966">Cell projection</keyword>
<accession>A0A165LPG8</accession>
<dbReference type="Pfam" id="PF02561">
    <property type="entry name" value="FliS"/>
    <property type="match status" value="1"/>
</dbReference>
<dbReference type="Proteomes" id="UP000076510">
    <property type="component" value="Unassembled WGS sequence"/>
</dbReference>
<evidence type="ECO:0000256" key="2">
    <source>
        <dbReference type="ARBA" id="ARBA00008787"/>
    </source>
</evidence>
<keyword evidence="5" id="KW-0143">Chaperone</keyword>
<dbReference type="GO" id="GO:0071973">
    <property type="term" value="P:bacterial-type flagellum-dependent cell motility"/>
    <property type="evidence" value="ECO:0007669"/>
    <property type="project" value="TreeGrafter"/>
</dbReference>
<evidence type="ECO:0000256" key="6">
    <source>
        <dbReference type="PIRNR" id="PIRNR039090"/>
    </source>
</evidence>
<keyword evidence="7" id="KW-0282">Flagellum</keyword>
<protein>
    <recommendedName>
        <fullName evidence="6">Flagellar secretion chaperone FliS</fullName>
    </recommendedName>
</protein>
<keyword evidence="3 6" id="KW-0963">Cytoplasm</keyword>
<organism evidence="7 8">
    <name type="scientific">Rossellomorea marisflavi</name>
    <dbReference type="NCBI Taxonomy" id="189381"/>
    <lineage>
        <taxon>Bacteria</taxon>
        <taxon>Bacillati</taxon>
        <taxon>Bacillota</taxon>
        <taxon>Bacilli</taxon>
        <taxon>Bacillales</taxon>
        <taxon>Bacillaceae</taxon>
        <taxon>Rossellomorea</taxon>
    </lineage>
</organism>
<evidence type="ECO:0000256" key="5">
    <source>
        <dbReference type="ARBA" id="ARBA00023186"/>
    </source>
</evidence>
<dbReference type="PANTHER" id="PTHR34773:SF1">
    <property type="entry name" value="FLAGELLAR SECRETION CHAPERONE FLIS"/>
    <property type="match status" value="1"/>
</dbReference>
<dbReference type="SUPFAM" id="SSF101116">
    <property type="entry name" value="Flagellar export chaperone FliS"/>
    <property type="match status" value="1"/>
</dbReference>
<keyword evidence="4 6" id="KW-1005">Bacterial flagellum biogenesis</keyword>
<dbReference type="RefSeq" id="WP_063190629.1">
    <property type="nucleotide sequence ID" value="NZ_LQQY01000004.1"/>
</dbReference>
<dbReference type="InterPro" id="IPR003713">
    <property type="entry name" value="FliS"/>
</dbReference>
<dbReference type="PANTHER" id="PTHR34773">
    <property type="entry name" value="FLAGELLAR SECRETION CHAPERONE FLIS"/>
    <property type="match status" value="1"/>
</dbReference>
<comment type="caution">
    <text evidence="7">The sequence shown here is derived from an EMBL/GenBank/DDBJ whole genome shotgun (WGS) entry which is preliminary data.</text>
</comment>
<evidence type="ECO:0000313" key="8">
    <source>
        <dbReference type="Proteomes" id="UP000076510"/>
    </source>
</evidence>
<keyword evidence="7" id="KW-0969">Cilium</keyword>
<evidence type="ECO:0000256" key="4">
    <source>
        <dbReference type="ARBA" id="ARBA00022795"/>
    </source>
</evidence>
<dbReference type="Gene3D" id="1.20.120.340">
    <property type="entry name" value="Flagellar protein FliS"/>
    <property type="match status" value="1"/>
</dbReference>
<sequence length="134" mass="15245">MAINNPYAAYQNNSVNTAAPGELTLMLYNGCLKFLHIAKQAINDKNIELKNTNIQKAQAIIHELMVTLDTNVEVSKNLLSLYEYINHRLTEANIKNDLSILEEVEGYVTDFRNTWKQVIQMNRQKQYAGQSGQA</sequence>
<dbReference type="CDD" id="cd16098">
    <property type="entry name" value="FliS"/>
    <property type="match status" value="1"/>
</dbReference>
<dbReference type="OrthoDB" id="1524959at2"/>
<dbReference type="EMBL" id="LQQY01000004">
    <property type="protein sequence ID" value="KZE52612.1"/>
    <property type="molecule type" value="Genomic_DNA"/>
</dbReference>
<reference evidence="8" key="1">
    <citation type="submission" date="2016-01" db="EMBL/GenBank/DDBJ databases">
        <title>Whole genome sequencing of Bhargavaea cecembensis T14.</title>
        <authorList>
            <person name="Hong K.W."/>
        </authorList>
    </citation>
    <scope>NUCLEOTIDE SEQUENCE [LARGE SCALE GENOMIC DNA]</scope>
    <source>
        <strain evidence="8">M19</strain>
    </source>
</reference>
<dbReference type="GO" id="GO:0044780">
    <property type="term" value="P:bacterial-type flagellum assembly"/>
    <property type="evidence" value="ECO:0007669"/>
    <property type="project" value="InterPro"/>
</dbReference>
<evidence type="ECO:0000256" key="1">
    <source>
        <dbReference type="ARBA" id="ARBA00004514"/>
    </source>
</evidence>
<dbReference type="InterPro" id="IPR036584">
    <property type="entry name" value="FliS_sf"/>
</dbReference>
<proteinExistence type="inferred from homology"/>
<evidence type="ECO:0000256" key="3">
    <source>
        <dbReference type="ARBA" id="ARBA00022490"/>
    </source>
</evidence>
<name>A0A165LPG8_9BACI</name>
<dbReference type="AlphaFoldDB" id="A0A165LPG8"/>
<dbReference type="PIRSF" id="PIRSF039090">
    <property type="entry name" value="Flis"/>
    <property type="match status" value="1"/>
</dbReference>
<dbReference type="GO" id="GO:0005829">
    <property type="term" value="C:cytosol"/>
    <property type="evidence" value="ECO:0007669"/>
    <property type="project" value="UniProtKB-SubCell"/>
</dbReference>
<comment type="similarity">
    <text evidence="2 6">Belongs to the FliS family.</text>
</comment>